<accession>A0A9D1PL75</accession>
<proteinExistence type="predicted"/>
<dbReference type="PANTHER" id="PTHR33376">
    <property type="match status" value="1"/>
</dbReference>
<keyword evidence="1" id="KW-0732">Signal</keyword>
<comment type="caution">
    <text evidence="2">The sequence shown here is derived from an EMBL/GenBank/DDBJ whole genome shotgun (WGS) entry which is preliminary data.</text>
</comment>
<feature type="non-terminal residue" evidence="2">
    <location>
        <position position="1"/>
    </location>
</feature>
<dbReference type="NCBIfam" id="NF037995">
    <property type="entry name" value="TRAP_S1"/>
    <property type="match status" value="1"/>
</dbReference>
<name>A0A9D1PL75_9BACI</name>
<organism evidence="2 3">
    <name type="scientific">Candidatus Pseudogracilibacillus intestinigallinarum</name>
    <dbReference type="NCBI Taxonomy" id="2838742"/>
    <lineage>
        <taxon>Bacteria</taxon>
        <taxon>Bacillati</taxon>
        <taxon>Bacillota</taxon>
        <taxon>Bacilli</taxon>
        <taxon>Bacillales</taxon>
        <taxon>Bacillaceae</taxon>
        <taxon>Pseudogracilibacillus</taxon>
    </lineage>
</organism>
<dbReference type="Pfam" id="PF03480">
    <property type="entry name" value="DctP"/>
    <property type="match status" value="1"/>
</dbReference>
<protein>
    <submittedName>
        <fullName evidence="2">TRAP transporter substrate-binding protein</fullName>
    </submittedName>
</protein>
<dbReference type="Gene3D" id="3.40.190.170">
    <property type="entry name" value="Bacterial extracellular solute-binding protein, family 7"/>
    <property type="match status" value="1"/>
</dbReference>
<reference evidence="2" key="1">
    <citation type="journal article" date="2021" name="PeerJ">
        <title>Extensive microbial diversity within the chicken gut microbiome revealed by metagenomics and culture.</title>
        <authorList>
            <person name="Gilroy R."/>
            <person name="Ravi A."/>
            <person name="Getino M."/>
            <person name="Pursley I."/>
            <person name="Horton D.L."/>
            <person name="Alikhan N.F."/>
            <person name="Baker D."/>
            <person name="Gharbi K."/>
            <person name="Hall N."/>
            <person name="Watson M."/>
            <person name="Adriaenssens E.M."/>
            <person name="Foster-Nyarko E."/>
            <person name="Jarju S."/>
            <person name="Secka A."/>
            <person name="Antonio M."/>
            <person name="Oren A."/>
            <person name="Chaudhuri R.R."/>
            <person name="La Ragione R."/>
            <person name="Hildebrand F."/>
            <person name="Pallen M.J."/>
        </authorList>
    </citation>
    <scope>NUCLEOTIDE SEQUENCE</scope>
    <source>
        <strain evidence="2">CHK169-2315</strain>
    </source>
</reference>
<dbReference type="InterPro" id="IPR038404">
    <property type="entry name" value="TRAP_DctP_sf"/>
</dbReference>
<dbReference type="AlphaFoldDB" id="A0A9D1PL75"/>
<evidence type="ECO:0000256" key="1">
    <source>
        <dbReference type="ARBA" id="ARBA00022729"/>
    </source>
</evidence>
<gene>
    <name evidence="2" type="ORF">H9895_00025</name>
</gene>
<reference evidence="2" key="2">
    <citation type="submission" date="2021-04" db="EMBL/GenBank/DDBJ databases">
        <authorList>
            <person name="Gilroy R."/>
        </authorList>
    </citation>
    <scope>NUCLEOTIDE SEQUENCE</scope>
    <source>
        <strain evidence="2">CHK169-2315</strain>
    </source>
</reference>
<evidence type="ECO:0000313" key="2">
    <source>
        <dbReference type="EMBL" id="HIV73448.1"/>
    </source>
</evidence>
<dbReference type="EMBL" id="DXHX01000001">
    <property type="protein sequence ID" value="HIV73448.1"/>
    <property type="molecule type" value="Genomic_DNA"/>
</dbReference>
<dbReference type="PANTHER" id="PTHR33376:SF15">
    <property type="entry name" value="BLL6794 PROTEIN"/>
    <property type="match status" value="1"/>
</dbReference>
<dbReference type="InterPro" id="IPR018389">
    <property type="entry name" value="DctP_fam"/>
</dbReference>
<dbReference type="GO" id="GO:0055085">
    <property type="term" value="P:transmembrane transport"/>
    <property type="evidence" value="ECO:0007669"/>
    <property type="project" value="InterPro"/>
</dbReference>
<dbReference type="Proteomes" id="UP000823937">
    <property type="component" value="Unassembled WGS sequence"/>
</dbReference>
<dbReference type="CDD" id="cd13665">
    <property type="entry name" value="PBP2_TRAP_Dctp3_4"/>
    <property type="match status" value="1"/>
</dbReference>
<dbReference type="SUPFAM" id="SSF53850">
    <property type="entry name" value="Periplasmic binding protein-like II"/>
    <property type="match status" value="1"/>
</dbReference>
<evidence type="ECO:0000313" key="3">
    <source>
        <dbReference type="Proteomes" id="UP000823937"/>
    </source>
</evidence>
<sequence>EQVDKATDGEVMITSYPGSTLAASDDQVDAVMTGAVDLAVSVHSYTPNEFPLSSVMELPQMAENAHEGSSILYDLMEEFDEFDEEYDGMVPLWVFTSDPGQIFTTDKPVKSVEDLKGMKIRSPSAMTNKWLEALGATPVSMPMDESFEALERGVVDGTIAPWEAVDAWSLGEVVNYATVGNFYLTTFYAVMNEDVWNDLGEETQEQLQTILDKELSLKAGDSYDTVGNAAQEAAEENGMEIYELDEKELEEWATYINPTIEDWIADMNDRGLPGQEIYDRAKALQAEQK</sequence>